<feature type="binding site" evidence="12">
    <location>
        <position position="595"/>
    </location>
    <ligand>
        <name>ATP</name>
        <dbReference type="ChEBI" id="CHEBI:30616"/>
    </ligand>
</feature>
<evidence type="ECO:0000313" key="16">
    <source>
        <dbReference type="EMBL" id="KAL2329825.1"/>
    </source>
</evidence>
<feature type="transmembrane region" description="Helical" evidence="14">
    <location>
        <begin position="495"/>
        <end position="519"/>
    </location>
</feature>
<protein>
    <recommendedName>
        <fullName evidence="15">Protein kinase domain-containing protein</fullName>
    </recommendedName>
</protein>
<feature type="region of interest" description="Disordered" evidence="13">
    <location>
        <begin position="466"/>
        <end position="490"/>
    </location>
</feature>
<evidence type="ECO:0000313" key="17">
    <source>
        <dbReference type="Proteomes" id="UP001603857"/>
    </source>
</evidence>
<feature type="compositionally biased region" description="Low complexity" evidence="13">
    <location>
        <begin position="476"/>
        <end position="486"/>
    </location>
</feature>
<evidence type="ECO:0000256" key="1">
    <source>
        <dbReference type="ARBA" id="ARBA00004479"/>
    </source>
</evidence>
<dbReference type="InterPro" id="IPR000719">
    <property type="entry name" value="Prot_kinase_dom"/>
</dbReference>
<evidence type="ECO:0000256" key="3">
    <source>
        <dbReference type="ARBA" id="ARBA00022679"/>
    </source>
</evidence>
<keyword evidence="11" id="KW-0325">Glycoprotein</keyword>
<keyword evidence="8 12" id="KW-0067">ATP-binding</keyword>
<comment type="subcellular location">
    <subcellularLocation>
        <location evidence="1">Membrane</location>
        <topology evidence="1">Single-pass type I membrane protein</topology>
    </subcellularLocation>
</comment>
<dbReference type="GO" id="GO:0016020">
    <property type="term" value="C:membrane"/>
    <property type="evidence" value="ECO:0007669"/>
    <property type="project" value="UniProtKB-SubCell"/>
</dbReference>
<evidence type="ECO:0000256" key="14">
    <source>
        <dbReference type="SAM" id="Phobius"/>
    </source>
</evidence>
<keyword evidence="6 12" id="KW-0547">Nucleotide-binding</keyword>
<dbReference type="InterPro" id="IPR017441">
    <property type="entry name" value="Protein_kinase_ATP_BS"/>
</dbReference>
<dbReference type="InterPro" id="IPR001245">
    <property type="entry name" value="Ser-Thr/Tyr_kinase_cat_dom"/>
</dbReference>
<dbReference type="SUPFAM" id="SSF56112">
    <property type="entry name" value="Protein kinase-like (PK-like)"/>
    <property type="match status" value="1"/>
</dbReference>
<evidence type="ECO:0000256" key="4">
    <source>
        <dbReference type="ARBA" id="ARBA00022692"/>
    </source>
</evidence>
<evidence type="ECO:0000256" key="5">
    <source>
        <dbReference type="ARBA" id="ARBA00022729"/>
    </source>
</evidence>
<dbReference type="InterPro" id="IPR011009">
    <property type="entry name" value="Kinase-like_dom_sf"/>
</dbReference>
<gene>
    <name evidence="16" type="ORF">Fmac_017406</name>
</gene>
<dbReference type="PANTHER" id="PTHR34590">
    <property type="entry name" value="OS03G0124300 PROTEIN-RELATED"/>
    <property type="match status" value="1"/>
</dbReference>
<comment type="caution">
    <text evidence="16">The sequence shown here is derived from an EMBL/GenBank/DDBJ whole genome shotgun (WGS) entry which is preliminary data.</text>
</comment>
<dbReference type="PANTHER" id="PTHR34590:SF15">
    <property type="entry name" value="PROTEIN KINASE DOMAIN-CONTAINING PROTEIN"/>
    <property type="match status" value="1"/>
</dbReference>
<keyword evidence="10 14" id="KW-0472">Membrane</keyword>
<reference evidence="16 17" key="1">
    <citation type="submission" date="2024-08" db="EMBL/GenBank/DDBJ databases">
        <title>Insights into the chromosomal genome structure of Flemingia macrophylla.</title>
        <authorList>
            <person name="Ding Y."/>
            <person name="Zhao Y."/>
            <person name="Bi W."/>
            <person name="Wu M."/>
            <person name="Zhao G."/>
            <person name="Gong Y."/>
            <person name="Li W."/>
            <person name="Zhang P."/>
        </authorList>
    </citation>
    <scope>NUCLEOTIDE SEQUENCE [LARGE SCALE GENOMIC DNA]</scope>
    <source>
        <strain evidence="16">DYQJB</strain>
        <tissue evidence="16">Leaf</tissue>
    </source>
</reference>
<dbReference type="Proteomes" id="UP001603857">
    <property type="component" value="Unassembled WGS sequence"/>
</dbReference>
<dbReference type="InterPro" id="IPR045272">
    <property type="entry name" value="ANXUR1/2-like"/>
</dbReference>
<dbReference type="PROSITE" id="PS00107">
    <property type="entry name" value="PROTEIN_KINASE_ATP"/>
    <property type="match status" value="1"/>
</dbReference>
<dbReference type="Pfam" id="PF07714">
    <property type="entry name" value="PK_Tyr_Ser-Thr"/>
    <property type="match status" value="1"/>
</dbReference>
<name>A0ABD1M3W1_9FABA</name>
<organism evidence="16 17">
    <name type="scientific">Flemingia macrophylla</name>
    <dbReference type="NCBI Taxonomy" id="520843"/>
    <lineage>
        <taxon>Eukaryota</taxon>
        <taxon>Viridiplantae</taxon>
        <taxon>Streptophyta</taxon>
        <taxon>Embryophyta</taxon>
        <taxon>Tracheophyta</taxon>
        <taxon>Spermatophyta</taxon>
        <taxon>Magnoliopsida</taxon>
        <taxon>eudicotyledons</taxon>
        <taxon>Gunneridae</taxon>
        <taxon>Pentapetalae</taxon>
        <taxon>rosids</taxon>
        <taxon>fabids</taxon>
        <taxon>Fabales</taxon>
        <taxon>Fabaceae</taxon>
        <taxon>Papilionoideae</taxon>
        <taxon>50 kb inversion clade</taxon>
        <taxon>NPAAA clade</taxon>
        <taxon>indigoferoid/millettioid clade</taxon>
        <taxon>Phaseoleae</taxon>
        <taxon>Flemingia</taxon>
    </lineage>
</organism>
<evidence type="ECO:0000259" key="15">
    <source>
        <dbReference type="PROSITE" id="PS50011"/>
    </source>
</evidence>
<evidence type="ECO:0000256" key="6">
    <source>
        <dbReference type="ARBA" id="ARBA00022741"/>
    </source>
</evidence>
<dbReference type="Gene3D" id="2.60.120.430">
    <property type="entry name" value="Galactose-binding lectin"/>
    <property type="match status" value="2"/>
</dbReference>
<keyword evidence="17" id="KW-1185">Reference proteome</keyword>
<keyword evidence="2" id="KW-0723">Serine/threonine-protein kinase</keyword>
<keyword evidence="9 14" id="KW-1133">Transmembrane helix</keyword>
<keyword evidence="3" id="KW-0808">Transferase</keyword>
<dbReference type="FunFam" id="2.60.120.430:FF:000007">
    <property type="entry name" value="FERONIA receptor-like kinase"/>
    <property type="match status" value="1"/>
</dbReference>
<dbReference type="Gene3D" id="3.30.200.20">
    <property type="entry name" value="Phosphorylase Kinase, domain 1"/>
    <property type="match status" value="1"/>
</dbReference>
<evidence type="ECO:0000256" key="9">
    <source>
        <dbReference type="ARBA" id="ARBA00022989"/>
    </source>
</evidence>
<accession>A0ABD1M3W1</accession>
<proteinExistence type="predicted"/>
<sequence length="635" mass="71004">MNEYNKEWEYRISQSETLRHRIRELDIAAPKNRAITLPRDTAAQIEIAVNTIRHENNQMQIRINKSEALTEASDITNPPYDHISIDCGSTSNSTTRDGRSWTAENTKLLSDNHQSVAATPLTPSTPETPYTSARLSYSQFNYSFPVTAGPKFLRLFFYSTTYPNFDTLKAKFSVKAGKFTLLQDFNASLNAEAGNDPGNQDILFREYCINVEDGDEKLNITFTPSTNRSYALINGIEIVSMPPYLYYTNISKVDTEWPQVVEGPPYSILNNSALETMYRLNVGEREISPSLDTGMLRRWNVDDDYLTSQSGPSVDYGRTTNLRFTLLTPNYTAPDEVYRTLRTMGTNGSTNMMSNLSWQLPVDSGFTYLLRLYFCELNPLIVRAGDLRFNIFIADQLATDWADVLVWTNNQKGVPVVKNYVVLFYPLNHKKPNLILKLNPYSETSRFKNAQLNAIELLKINNSNGSLAGPDPDSPPQTSVVSSPTSNSKSGNTTITLVAIAGAVSGALLLSFILAFFLIKRRNNVAVHKGSKQKDGTSRGSGSSLLPTNLCRHFSIEEIIAATNNFDELFVVGVGGFGNVYKGYVDDGSTRVAIKRLKRGSRQGMHEFLNEIEMLSQLRHLHLVSLIGSATRSMR</sequence>
<evidence type="ECO:0000256" key="12">
    <source>
        <dbReference type="PROSITE-ProRule" id="PRU10141"/>
    </source>
</evidence>
<evidence type="ECO:0000256" key="7">
    <source>
        <dbReference type="ARBA" id="ARBA00022777"/>
    </source>
</evidence>
<keyword evidence="4 14" id="KW-0812">Transmembrane</keyword>
<feature type="domain" description="Protein kinase" evidence="15">
    <location>
        <begin position="566"/>
        <end position="635"/>
    </location>
</feature>
<dbReference type="PROSITE" id="PS50011">
    <property type="entry name" value="PROTEIN_KINASE_DOM"/>
    <property type="match status" value="1"/>
</dbReference>
<dbReference type="InterPro" id="IPR024788">
    <property type="entry name" value="Malectin-like_Carb-bd_dom"/>
</dbReference>
<evidence type="ECO:0000256" key="10">
    <source>
        <dbReference type="ARBA" id="ARBA00023136"/>
    </source>
</evidence>
<dbReference type="EMBL" id="JBGMDY010000006">
    <property type="protein sequence ID" value="KAL2329825.1"/>
    <property type="molecule type" value="Genomic_DNA"/>
</dbReference>
<dbReference type="GO" id="GO:0005524">
    <property type="term" value="F:ATP binding"/>
    <property type="evidence" value="ECO:0007669"/>
    <property type="project" value="UniProtKB-UniRule"/>
</dbReference>
<dbReference type="AlphaFoldDB" id="A0ABD1M3W1"/>
<evidence type="ECO:0000256" key="13">
    <source>
        <dbReference type="SAM" id="MobiDB-lite"/>
    </source>
</evidence>
<evidence type="ECO:0000256" key="8">
    <source>
        <dbReference type="ARBA" id="ARBA00022840"/>
    </source>
</evidence>
<dbReference type="FunFam" id="3.30.200.20:FF:000039">
    <property type="entry name" value="receptor-like protein kinase FERONIA"/>
    <property type="match status" value="1"/>
</dbReference>
<keyword evidence="7" id="KW-0418">Kinase</keyword>
<keyword evidence="5" id="KW-0732">Signal</keyword>
<dbReference type="FunFam" id="2.60.120.430:FF:000003">
    <property type="entry name" value="FERONIA receptor-like kinase"/>
    <property type="match status" value="1"/>
</dbReference>
<evidence type="ECO:0000256" key="2">
    <source>
        <dbReference type="ARBA" id="ARBA00022527"/>
    </source>
</evidence>
<evidence type="ECO:0000256" key="11">
    <source>
        <dbReference type="ARBA" id="ARBA00023180"/>
    </source>
</evidence>
<dbReference type="Pfam" id="PF12819">
    <property type="entry name" value="Malectin_like"/>
    <property type="match status" value="1"/>
</dbReference>
<dbReference type="GO" id="GO:0004674">
    <property type="term" value="F:protein serine/threonine kinase activity"/>
    <property type="evidence" value="ECO:0007669"/>
    <property type="project" value="UniProtKB-KW"/>
</dbReference>